<feature type="chain" id="PRO_5025003005" description="Lipoprotein" evidence="1">
    <location>
        <begin position="24"/>
        <end position="317"/>
    </location>
</feature>
<sequence>MKSVYLLLSSALFIIFLVGCSTTTEKTIIPKEKLKGKKLKIKTLKEAKKAIIFIHSINTLNNTTMNLSNKRKSFANQSLSKQITALNSINETRKCFYDGTHTFNGKIKKEKNITFYDTSIKYKNCIDNSYDEGTKEKAYVINGSELTRGSGKNKKDSYSNNSIHKLKDFKVTSNFYSSITNVEIKNRWEENKINGKYSNKLTINGTMLVSYKSPLVGMKIKYQNFELEESSDDGFDYVSSINGSVSVKSTLKGCANGLYTLETIEPLKLSPSFNGFNYGVLVINGATFEYNVDGTIKVTLPNGSKGVIEKNASVTCK</sequence>
<dbReference type="PROSITE" id="PS51257">
    <property type="entry name" value="PROKAR_LIPOPROTEIN"/>
    <property type="match status" value="1"/>
</dbReference>
<dbReference type="AlphaFoldDB" id="A0A5P8P425"/>
<gene>
    <name evidence="2" type="ORF">FJR48_11720</name>
</gene>
<keyword evidence="3" id="KW-1185">Reference proteome</keyword>
<keyword evidence="1" id="KW-0732">Signal</keyword>
<dbReference type="Proteomes" id="UP000326944">
    <property type="component" value="Chromosome"/>
</dbReference>
<evidence type="ECO:0000313" key="3">
    <source>
        <dbReference type="Proteomes" id="UP000326944"/>
    </source>
</evidence>
<protein>
    <recommendedName>
        <fullName evidence="4">Lipoprotein</fullName>
    </recommendedName>
</protein>
<feature type="signal peptide" evidence="1">
    <location>
        <begin position="1"/>
        <end position="23"/>
    </location>
</feature>
<evidence type="ECO:0000313" key="2">
    <source>
        <dbReference type="EMBL" id="QFR50357.1"/>
    </source>
</evidence>
<dbReference type="KEGG" id="sulg:FJR48_11720"/>
<dbReference type="EMBL" id="CP043617">
    <property type="protein sequence ID" value="QFR50357.1"/>
    <property type="molecule type" value="Genomic_DNA"/>
</dbReference>
<accession>A0A5P8P425</accession>
<evidence type="ECO:0000256" key="1">
    <source>
        <dbReference type="SAM" id="SignalP"/>
    </source>
</evidence>
<name>A0A5P8P425_9BACT</name>
<evidence type="ECO:0008006" key="4">
    <source>
        <dbReference type="Google" id="ProtNLM"/>
    </source>
</evidence>
<proteinExistence type="predicted"/>
<reference evidence="2 3" key="1">
    <citation type="submission" date="2019-09" db="EMBL/GenBank/DDBJ databases">
        <title>Sulfurimonas gotlandica sp. nov., a chemoautotrophic and psychrotolerant epsilonproteobacterium isolated from a pelagic redoxcline, and an emended description of the genus Sulfurimonas.</title>
        <authorList>
            <person name="Wang S."/>
            <person name="Jiang L."/>
            <person name="Shao S."/>
        </authorList>
    </citation>
    <scope>NUCLEOTIDE SEQUENCE [LARGE SCALE GENOMIC DNA]</scope>
    <source>
        <strain evidence="2 3">GYSZ_1</strain>
    </source>
</reference>
<dbReference type="RefSeq" id="WP_152308305.1">
    <property type="nucleotide sequence ID" value="NZ_CP043617.1"/>
</dbReference>
<organism evidence="2 3">
    <name type="scientific">Sulfurimonas lithotrophica</name>
    <dbReference type="NCBI Taxonomy" id="2590022"/>
    <lineage>
        <taxon>Bacteria</taxon>
        <taxon>Pseudomonadati</taxon>
        <taxon>Campylobacterota</taxon>
        <taxon>Epsilonproteobacteria</taxon>
        <taxon>Campylobacterales</taxon>
        <taxon>Sulfurimonadaceae</taxon>
        <taxon>Sulfurimonas</taxon>
    </lineage>
</organism>